<dbReference type="Proteomes" id="UP000229699">
    <property type="component" value="Unassembled WGS sequence"/>
</dbReference>
<organism evidence="1 2">
    <name type="scientific">Candidatus Roizmanbacteria bacterium CG22_combo_CG10-13_8_21_14_all_34_12</name>
    <dbReference type="NCBI Taxonomy" id="1974860"/>
    <lineage>
        <taxon>Bacteria</taxon>
        <taxon>Candidatus Roizmaniibacteriota</taxon>
    </lineage>
</organism>
<dbReference type="Gene3D" id="3.40.50.300">
    <property type="entry name" value="P-loop containing nucleotide triphosphate hydrolases"/>
    <property type="match status" value="1"/>
</dbReference>
<dbReference type="PANTHER" id="PTHR41930">
    <property type="entry name" value="UPF0200 PROTEIN MJ1399"/>
    <property type="match status" value="1"/>
</dbReference>
<evidence type="ECO:0008006" key="3">
    <source>
        <dbReference type="Google" id="ProtNLM"/>
    </source>
</evidence>
<dbReference type="EMBL" id="PCTC01000072">
    <property type="protein sequence ID" value="PIP63256.1"/>
    <property type="molecule type" value="Genomic_DNA"/>
</dbReference>
<dbReference type="PANTHER" id="PTHR41930:SF1">
    <property type="entry name" value="DEPHOSPHO-COA KINASE"/>
    <property type="match status" value="1"/>
</dbReference>
<protein>
    <recommendedName>
        <fullName evidence="3">Dephospho-CoA kinase</fullName>
    </recommendedName>
</protein>
<name>A0A2H0BZX2_9BACT</name>
<accession>A0A2H0BZX2</accession>
<reference evidence="1 2" key="1">
    <citation type="submission" date="2017-09" db="EMBL/GenBank/DDBJ databases">
        <title>Depth-based differentiation of microbial function through sediment-hosted aquifers and enrichment of novel symbionts in the deep terrestrial subsurface.</title>
        <authorList>
            <person name="Probst A.J."/>
            <person name="Ladd B."/>
            <person name="Jarett J.K."/>
            <person name="Geller-Mcgrath D.E."/>
            <person name="Sieber C.M."/>
            <person name="Emerson J.B."/>
            <person name="Anantharaman K."/>
            <person name="Thomas B.C."/>
            <person name="Malmstrom R."/>
            <person name="Stieglmeier M."/>
            <person name="Klingl A."/>
            <person name="Woyke T."/>
            <person name="Ryan C.M."/>
            <person name="Banfield J.F."/>
        </authorList>
    </citation>
    <scope>NUCLEOTIDE SEQUENCE [LARGE SCALE GENOMIC DNA]</scope>
    <source>
        <strain evidence="1">CG22_combo_CG10-13_8_21_14_all_34_12</strain>
    </source>
</reference>
<sequence>MLQDMGDELRREFGDEVLAQRIIKAINEKKKDKIVIEGIRNPGEIEFLRNNSNFILIGVKAIRKLRYKRLLIRGKKWDPKTYEEFLIVDKRDIGIDQNNSGQQVGKCLAYCDYVLTNNKDLKDFQRKVERLMGKLLNIKS</sequence>
<comment type="caution">
    <text evidence="1">The sequence shown here is derived from an EMBL/GenBank/DDBJ whole genome shotgun (WGS) entry which is preliminary data.</text>
</comment>
<evidence type="ECO:0000313" key="1">
    <source>
        <dbReference type="EMBL" id="PIP63256.1"/>
    </source>
</evidence>
<dbReference type="AlphaFoldDB" id="A0A2H0BZX2"/>
<dbReference type="InterPro" id="IPR027417">
    <property type="entry name" value="P-loop_NTPase"/>
</dbReference>
<gene>
    <name evidence="1" type="ORF">COW97_03450</name>
</gene>
<evidence type="ECO:0000313" key="2">
    <source>
        <dbReference type="Proteomes" id="UP000229699"/>
    </source>
</evidence>
<proteinExistence type="predicted"/>